<feature type="transmembrane region" description="Helical" evidence="2">
    <location>
        <begin position="12"/>
        <end position="32"/>
    </location>
</feature>
<evidence type="ECO:0000313" key="3">
    <source>
        <dbReference type="EMBL" id="KAG5267679.1"/>
    </source>
</evidence>
<keyword evidence="2" id="KW-0812">Transmembrane</keyword>
<dbReference type="Proteomes" id="UP000823561">
    <property type="component" value="Chromosome 17"/>
</dbReference>
<dbReference type="AlphaFoldDB" id="A0AAV6FXT7"/>
<keyword evidence="4" id="KW-1185">Reference proteome</keyword>
<feature type="coiled-coil region" evidence="1">
    <location>
        <begin position="87"/>
        <end position="236"/>
    </location>
</feature>
<keyword evidence="2" id="KW-1133">Transmembrane helix</keyword>
<gene>
    <name evidence="3" type="ORF">AALO_G00224410</name>
</gene>
<evidence type="ECO:0000256" key="1">
    <source>
        <dbReference type="SAM" id="Coils"/>
    </source>
</evidence>
<accession>A0AAV6FXT7</accession>
<dbReference type="EMBL" id="JADWDJ010000017">
    <property type="protein sequence ID" value="KAG5267679.1"/>
    <property type="molecule type" value="Genomic_DNA"/>
</dbReference>
<evidence type="ECO:0000313" key="4">
    <source>
        <dbReference type="Proteomes" id="UP000823561"/>
    </source>
</evidence>
<comment type="caution">
    <text evidence="3">The sequence shown here is derived from an EMBL/GenBank/DDBJ whole genome shotgun (WGS) entry which is preliminary data.</text>
</comment>
<keyword evidence="1" id="KW-0175">Coiled coil</keyword>
<organism evidence="3 4">
    <name type="scientific">Alosa alosa</name>
    <name type="common">allis shad</name>
    <dbReference type="NCBI Taxonomy" id="278164"/>
    <lineage>
        <taxon>Eukaryota</taxon>
        <taxon>Metazoa</taxon>
        <taxon>Chordata</taxon>
        <taxon>Craniata</taxon>
        <taxon>Vertebrata</taxon>
        <taxon>Euteleostomi</taxon>
        <taxon>Actinopterygii</taxon>
        <taxon>Neopterygii</taxon>
        <taxon>Teleostei</taxon>
        <taxon>Clupei</taxon>
        <taxon>Clupeiformes</taxon>
        <taxon>Clupeoidei</taxon>
        <taxon>Clupeidae</taxon>
        <taxon>Alosa</taxon>
    </lineage>
</organism>
<keyword evidence="2" id="KW-0472">Membrane</keyword>
<reference evidence="3 4" key="1">
    <citation type="submission" date="2020-10" db="EMBL/GenBank/DDBJ databases">
        <title>Chromosome-scale genome assembly of the Allis shad, Alosa alosa.</title>
        <authorList>
            <person name="Margot Z."/>
            <person name="Christophe K."/>
            <person name="Cabau C."/>
            <person name="Louis A."/>
            <person name="Berthelot C."/>
            <person name="Parey E."/>
            <person name="Roest Crollius H."/>
            <person name="Montfort J."/>
            <person name="Robinson-Rechavi M."/>
            <person name="Bucao C."/>
            <person name="Bouchez O."/>
            <person name="Gislard M."/>
            <person name="Lluch J."/>
            <person name="Milhes M."/>
            <person name="Lampietro C."/>
            <person name="Lopez Roques C."/>
            <person name="Donnadieu C."/>
            <person name="Braasch I."/>
            <person name="Desvignes T."/>
            <person name="Postlethwait J."/>
            <person name="Bobe J."/>
            <person name="Guiguen Y."/>
        </authorList>
    </citation>
    <scope>NUCLEOTIDE SEQUENCE [LARGE SCALE GENOMIC DNA]</scope>
    <source>
        <strain evidence="3">M-15738</strain>
        <tissue evidence="3">Blood</tissue>
    </source>
</reference>
<sequence length="349" mass="40757">METKGTIGFWYFMTFSQSLFFMAALVPLLFLLKTAINGVLKEHNGSGSKLDDRVLQLFGESYEAQITEMHLKNKKVQDHLQNCMDSQLCTEQENEKLKRENKDMKEKIKLLTQTLLQEQENNSRLKEMASKNQRKIPSARSFMMAVFSMILARNKVQKLQTDIESYQKDNANLRNQLKSVQSEMELCRRENASLKDQVQYATIQIEVERRHPEPKLTALQHKIQKLEKELEGKEESCKTRMASLEKTAHKRLIKASSLQRELNDKKAEVFFLHHRLMDFMDWVAELRGTQFVPLPLYPHNQKPSHKRVRDGWRDLLTKSRLQLIPEEQGDFTSELGPRMASVNQASVYL</sequence>
<proteinExistence type="predicted"/>
<evidence type="ECO:0000256" key="2">
    <source>
        <dbReference type="SAM" id="Phobius"/>
    </source>
</evidence>
<protein>
    <submittedName>
        <fullName evidence="3">Uncharacterized protein</fullName>
    </submittedName>
</protein>
<name>A0AAV6FXT7_9TELE</name>